<evidence type="ECO:0000256" key="2">
    <source>
        <dbReference type="SAM" id="Phobius"/>
    </source>
</evidence>
<dbReference type="Proteomes" id="UP001556367">
    <property type="component" value="Unassembled WGS sequence"/>
</dbReference>
<keyword evidence="4" id="KW-1185">Reference proteome</keyword>
<feature type="compositionally biased region" description="Acidic residues" evidence="1">
    <location>
        <begin position="178"/>
        <end position="188"/>
    </location>
</feature>
<evidence type="ECO:0008006" key="5">
    <source>
        <dbReference type="Google" id="ProtNLM"/>
    </source>
</evidence>
<accession>A0ABR3JL49</accession>
<feature type="compositionally biased region" description="Polar residues" evidence="1">
    <location>
        <begin position="197"/>
        <end position="210"/>
    </location>
</feature>
<sequence length="266" mass="30475">MAPGDDSLPSNARKTTLRKTARVIMRSYSVQIPKYDMPIRLRPWFLLFTCIVMVILAFLGFTNFSHALPLNDKLLHFICFSIATAVFYFIIDVEEEARRVWLWRHAGLLFTGFVCFFCGGILSEFVQSMLPYKVFQFGDVVANLLGSSLGLFIAYHLEKYYRYRREIARLYRPLDMDSQSDSEDDEDDVGRGIQLLPTYNTPERSGPQKTRATRLADVWDEREELFGIGGDSDDEGSPNVFPSRGTGQRPPVDEERQIPKIMITSS</sequence>
<reference evidence="4" key="1">
    <citation type="submission" date="2024-06" db="EMBL/GenBank/DDBJ databases">
        <title>Multi-omics analyses provide insights into the biosynthesis of the anticancer antibiotic pleurotin in Hohenbuehelia grisea.</title>
        <authorList>
            <person name="Weaver J.A."/>
            <person name="Alberti F."/>
        </authorList>
    </citation>
    <scope>NUCLEOTIDE SEQUENCE [LARGE SCALE GENOMIC DNA]</scope>
    <source>
        <strain evidence="4">T-177</strain>
    </source>
</reference>
<dbReference type="EMBL" id="JASNQZ010000006">
    <property type="protein sequence ID" value="KAL0956334.1"/>
    <property type="molecule type" value="Genomic_DNA"/>
</dbReference>
<feature type="transmembrane region" description="Helical" evidence="2">
    <location>
        <begin position="103"/>
        <end position="122"/>
    </location>
</feature>
<gene>
    <name evidence="3" type="ORF">HGRIS_002485</name>
</gene>
<name>A0ABR3JL49_9AGAR</name>
<evidence type="ECO:0000313" key="3">
    <source>
        <dbReference type="EMBL" id="KAL0956334.1"/>
    </source>
</evidence>
<evidence type="ECO:0000313" key="4">
    <source>
        <dbReference type="Proteomes" id="UP001556367"/>
    </source>
</evidence>
<proteinExistence type="predicted"/>
<feature type="transmembrane region" description="Helical" evidence="2">
    <location>
        <begin position="134"/>
        <end position="155"/>
    </location>
</feature>
<feature type="region of interest" description="Disordered" evidence="1">
    <location>
        <begin position="226"/>
        <end position="255"/>
    </location>
</feature>
<keyword evidence="2" id="KW-1133">Transmembrane helix</keyword>
<dbReference type="PANTHER" id="PTHR28008:SF1">
    <property type="entry name" value="DOMAIN PROTEIN, PUTATIVE (AFU_ORTHOLOGUE AFUA_3G10980)-RELATED"/>
    <property type="match status" value="1"/>
</dbReference>
<feature type="transmembrane region" description="Helical" evidence="2">
    <location>
        <begin position="74"/>
        <end position="91"/>
    </location>
</feature>
<feature type="region of interest" description="Disordered" evidence="1">
    <location>
        <begin position="176"/>
        <end position="212"/>
    </location>
</feature>
<feature type="transmembrane region" description="Helical" evidence="2">
    <location>
        <begin position="44"/>
        <end position="62"/>
    </location>
</feature>
<keyword evidence="2" id="KW-0472">Membrane</keyword>
<dbReference type="PANTHER" id="PTHR28008">
    <property type="entry name" value="DOMAIN PROTEIN, PUTATIVE (AFU_ORTHOLOGUE AFUA_3G10980)-RELATED"/>
    <property type="match status" value="1"/>
</dbReference>
<protein>
    <recommendedName>
        <fullName evidence="5">VanZ-like domain-containing protein</fullName>
    </recommendedName>
</protein>
<keyword evidence="2" id="KW-0812">Transmembrane</keyword>
<evidence type="ECO:0000256" key="1">
    <source>
        <dbReference type="SAM" id="MobiDB-lite"/>
    </source>
</evidence>
<organism evidence="3 4">
    <name type="scientific">Hohenbuehelia grisea</name>
    <dbReference type="NCBI Taxonomy" id="104357"/>
    <lineage>
        <taxon>Eukaryota</taxon>
        <taxon>Fungi</taxon>
        <taxon>Dikarya</taxon>
        <taxon>Basidiomycota</taxon>
        <taxon>Agaricomycotina</taxon>
        <taxon>Agaricomycetes</taxon>
        <taxon>Agaricomycetidae</taxon>
        <taxon>Agaricales</taxon>
        <taxon>Pleurotineae</taxon>
        <taxon>Pleurotaceae</taxon>
        <taxon>Hohenbuehelia</taxon>
    </lineage>
</organism>
<comment type="caution">
    <text evidence="3">The sequence shown here is derived from an EMBL/GenBank/DDBJ whole genome shotgun (WGS) entry which is preliminary data.</text>
</comment>